<dbReference type="AlphaFoldDB" id="A0A2G1MDA6"/>
<keyword evidence="3" id="KW-1185">Reference proteome</keyword>
<sequence length="186" mass="19928">MRVLLDACVLYPTVMRELLLGCASKGLFEPRWSARISEEWARAAARLGAGGEAIARGEIALLASRFPRAEIAAHPELERRLWLPDPNDIHVLASAVAGHCDVIVTMNAKDFPRGILAEEGLSRADPDNFLLGLFEASPGPVGEVTASVLAEASRLSGEDWTARKLMKKARLNRFGKAVEAAGSAAG</sequence>
<dbReference type="InterPro" id="IPR029060">
    <property type="entry name" value="PIN-like_dom_sf"/>
</dbReference>
<dbReference type="EMBL" id="NQWH01000026">
    <property type="protein sequence ID" value="PHP26733.1"/>
    <property type="molecule type" value="Genomic_DNA"/>
</dbReference>
<feature type="domain" description="PIN" evidence="1">
    <location>
        <begin position="2"/>
        <end position="108"/>
    </location>
</feature>
<evidence type="ECO:0000313" key="2">
    <source>
        <dbReference type="EMBL" id="PHP26733.1"/>
    </source>
</evidence>
<protein>
    <submittedName>
        <fullName evidence="2">PIN domain-containing protein</fullName>
    </submittedName>
</protein>
<name>A0A2G1MDA6_9RHOB</name>
<organism evidence="2 3">
    <name type="scientific">Limimaricola cinnabarinus</name>
    <dbReference type="NCBI Taxonomy" id="1125964"/>
    <lineage>
        <taxon>Bacteria</taxon>
        <taxon>Pseudomonadati</taxon>
        <taxon>Pseudomonadota</taxon>
        <taxon>Alphaproteobacteria</taxon>
        <taxon>Rhodobacterales</taxon>
        <taxon>Paracoccaceae</taxon>
        <taxon>Limimaricola</taxon>
    </lineage>
</organism>
<dbReference type="InterPro" id="IPR002716">
    <property type="entry name" value="PIN_dom"/>
</dbReference>
<dbReference type="NCBIfam" id="NF046100">
    <property type="entry name" value="RSP_2648_fam_PIN"/>
    <property type="match status" value="1"/>
</dbReference>
<dbReference type="RefSeq" id="WP_099278130.1">
    <property type="nucleotide sequence ID" value="NZ_KZ304969.1"/>
</dbReference>
<dbReference type="Proteomes" id="UP000221860">
    <property type="component" value="Unassembled WGS sequence"/>
</dbReference>
<dbReference type="Pfam" id="PF13470">
    <property type="entry name" value="PIN_3"/>
    <property type="match status" value="1"/>
</dbReference>
<evidence type="ECO:0000259" key="1">
    <source>
        <dbReference type="Pfam" id="PF13470"/>
    </source>
</evidence>
<dbReference type="SUPFAM" id="SSF88723">
    <property type="entry name" value="PIN domain-like"/>
    <property type="match status" value="1"/>
</dbReference>
<dbReference type="OrthoDB" id="211933at2"/>
<evidence type="ECO:0000313" key="3">
    <source>
        <dbReference type="Proteomes" id="UP000221860"/>
    </source>
</evidence>
<proteinExistence type="predicted"/>
<comment type="caution">
    <text evidence="2">The sequence shown here is derived from an EMBL/GenBank/DDBJ whole genome shotgun (WGS) entry which is preliminary data.</text>
</comment>
<reference evidence="2 3" key="1">
    <citation type="submission" date="2017-08" db="EMBL/GenBank/DDBJ databases">
        <title>Draft Genome Sequence of Loktanella cinnabarina Strain XM1, Isolated from Coastal Surface Water.</title>
        <authorList>
            <person name="Ma R."/>
            <person name="Wang J."/>
            <person name="Wang Q."/>
            <person name="Ma Z."/>
            <person name="Li J."/>
            <person name="Chen L."/>
        </authorList>
    </citation>
    <scope>NUCLEOTIDE SEQUENCE [LARGE SCALE GENOMIC DNA]</scope>
    <source>
        <strain evidence="2 3">XM1</strain>
    </source>
</reference>
<accession>A0A2G1MDA6</accession>
<gene>
    <name evidence="2" type="ORF">CJ301_14665</name>
</gene>